<proteinExistence type="predicted"/>
<evidence type="ECO:0008006" key="4">
    <source>
        <dbReference type="Google" id="ProtNLM"/>
    </source>
</evidence>
<dbReference type="PROSITE" id="PS51367">
    <property type="entry name" value="THAUMATIN_2"/>
    <property type="match status" value="1"/>
</dbReference>
<dbReference type="EMBL" id="OU466863">
    <property type="protein sequence ID" value="CAH2078675.1"/>
    <property type="molecule type" value="Genomic_DNA"/>
</dbReference>
<keyword evidence="3" id="KW-1185">Reference proteome</keyword>
<gene>
    <name evidence="2" type="ORF">TAV2_LOCUS25526</name>
</gene>
<accession>A0AAU9T638</accession>
<evidence type="ECO:0000313" key="3">
    <source>
        <dbReference type="Proteomes" id="UP000836841"/>
    </source>
</evidence>
<dbReference type="PROSITE" id="PS00316">
    <property type="entry name" value="THAUMATIN_1"/>
    <property type="match status" value="1"/>
</dbReference>
<dbReference type="AlphaFoldDB" id="A0AAU9T638"/>
<dbReference type="PANTHER" id="PTHR31048">
    <property type="entry name" value="OS03G0233200 PROTEIN"/>
    <property type="match status" value="1"/>
</dbReference>
<dbReference type="Proteomes" id="UP000836841">
    <property type="component" value="Chromosome 7"/>
</dbReference>
<feature type="disulfide bond" evidence="1">
    <location>
        <begin position="81"/>
        <end position="141"/>
    </location>
</feature>
<keyword evidence="1" id="KW-1015">Disulfide bond</keyword>
<feature type="disulfide bond" evidence="1">
    <location>
        <begin position="108"/>
        <end position="117"/>
    </location>
</feature>
<dbReference type="InterPro" id="IPR001938">
    <property type="entry name" value="Thaumatin"/>
</dbReference>
<dbReference type="Pfam" id="PF00314">
    <property type="entry name" value="Thaumatin"/>
    <property type="match status" value="1"/>
</dbReference>
<dbReference type="SMART" id="SM00205">
    <property type="entry name" value="THN"/>
    <property type="match status" value="1"/>
</dbReference>
<feature type="disulfide bond" evidence="1">
    <location>
        <begin position="6"/>
        <end position="16"/>
    </location>
</feature>
<protein>
    <recommendedName>
        <fullName evidence="4">Thaumatin-like protein</fullName>
    </recommendedName>
</protein>
<dbReference type="Gene3D" id="2.60.110.10">
    <property type="entry name" value="Thaumatin"/>
    <property type="match status" value="1"/>
</dbReference>
<reference evidence="2 3" key="1">
    <citation type="submission" date="2022-03" db="EMBL/GenBank/DDBJ databases">
        <authorList>
            <person name="Nunn A."/>
            <person name="Chopra R."/>
            <person name="Nunn A."/>
            <person name="Contreras Garrido A."/>
        </authorList>
    </citation>
    <scope>NUCLEOTIDE SEQUENCE [LARGE SCALE GENOMIC DNA]</scope>
</reference>
<dbReference type="SUPFAM" id="SSF49870">
    <property type="entry name" value="Osmotin, thaumatin-like protein"/>
    <property type="match status" value="1"/>
</dbReference>
<dbReference type="InterPro" id="IPR037176">
    <property type="entry name" value="Osmotin/thaumatin-like_sf"/>
</dbReference>
<feature type="disulfide bond" evidence="1">
    <location>
        <begin position="76"/>
        <end position="158"/>
    </location>
</feature>
<feature type="disulfide bond" evidence="1">
    <location>
        <begin position="89"/>
        <end position="104"/>
    </location>
</feature>
<evidence type="ECO:0000313" key="2">
    <source>
        <dbReference type="EMBL" id="CAH2078675.1"/>
    </source>
</evidence>
<evidence type="ECO:0000256" key="1">
    <source>
        <dbReference type="PIRSR" id="PIRSR002703-1"/>
    </source>
</evidence>
<feature type="disulfide bond" evidence="1">
    <location>
        <begin position="21"/>
        <end position="28"/>
    </location>
</feature>
<feature type="disulfide bond" evidence="1">
    <location>
        <begin position="118"/>
        <end position="128"/>
    </location>
</feature>
<name>A0AAU9T638_THLAR</name>
<dbReference type="PIRSF" id="PIRSF002703">
    <property type="entry name" value="Thaumatin"/>
    <property type="match status" value="1"/>
</dbReference>
<sequence>MARTLCSNGSTGNFLCATGDCESGKIECPGRQYSWSPVTYLYFRIDIGGVSSYFISLEYGYNLPIKVVPSQTSPTCFSSGCMVDLKETCPEDLDLFDGGKQIGCVSACRRYDTPEICCSQEFKTKQKCKPTMYTRNFERACPFVYSYPYHDFTSTWTCPTSTDFVVTFCPSSVPNNTRISMGLEAGPKHNSSQKRLSRFSCVNHYHCDCGNGESKECEKKE</sequence>
<organism evidence="2 3">
    <name type="scientific">Thlaspi arvense</name>
    <name type="common">Field penny-cress</name>
    <dbReference type="NCBI Taxonomy" id="13288"/>
    <lineage>
        <taxon>Eukaryota</taxon>
        <taxon>Viridiplantae</taxon>
        <taxon>Streptophyta</taxon>
        <taxon>Embryophyta</taxon>
        <taxon>Tracheophyta</taxon>
        <taxon>Spermatophyta</taxon>
        <taxon>Magnoliopsida</taxon>
        <taxon>eudicotyledons</taxon>
        <taxon>Gunneridae</taxon>
        <taxon>Pentapetalae</taxon>
        <taxon>rosids</taxon>
        <taxon>malvids</taxon>
        <taxon>Brassicales</taxon>
        <taxon>Brassicaceae</taxon>
        <taxon>Thlaspideae</taxon>
        <taxon>Thlaspi</taxon>
    </lineage>
</organism>
<dbReference type="InterPro" id="IPR017949">
    <property type="entry name" value="Thaumatin_CS"/>
</dbReference>